<accession>A0A2G3E5J5</accession>
<protein>
    <submittedName>
        <fullName evidence="1">Abortive phage resistance protein</fullName>
    </submittedName>
</protein>
<dbReference type="RefSeq" id="WP_099385588.1">
    <property type="nucleotide sequence ID" value="NZ_JANSWH010000052.1"/>
</dbReference>
<reference evidence="1 2" key="2">
    <citation type="submission" date="2017-10" db="EMBL/GenBank/DDBJ databases">
        <authorList>
            <person name="Banno H."/>
            <person name="Chua N.-H."/>
        </authorList>
    </citation>
    <scope>NUCLEOTIDE SEQUENCE [LARGE SCALE GENOMIC DNA]</scope>
    <source>
        <strain evidence="1 2">JK623</strain>
    </source>
</reference>
<gene>
    <name evidence="1" type="ORF">CSX02_03075</name>
</gene>
<comment type="caution">
    <text evidence="1">The sequence shown here is derived from an EMBL/GenBank/DDBJ whole genome shotgun (WGS) entry which is preliminary data.</text>
</comment>
<evidence type="ECO:0000313" key="2">
    <source>
        <dbReference type="Proteomes" id="UP000224563"/>
    </source>
</evidence>
<dbReference type="AlphaFoldDB" id="A0A2G3E5J5"/>
<dbReference type="EMBL" id="PDYG01000010">
    <property type="protein sequence ID" value="PHU38353.1"/>
    <property type="molecule type" value="Genomic_DNA"/>
</dbReference>
<keyword evidence="2" id="KW-1185">Reference proteome</keyword>
<dbReference type="Proteomes" id="UP000224563">
    <property type="component" value="Unassembled WGS sequence"/>
</dbReference>
<proteinExistence type="predicted"/>
<organism evidence="1 2">
    <name type="scientific">Agathobacter ruminis</name>
    <dbReference type="NCBI Taxonomy" id="1712665"/>
    <lineage>
        <taxon>Bacteria</taxon>
        <taxon>Bacillati</taxon>
        <taxon>Bacillota</taxon>
        <taxon>Clostridia</taxon>
        <taxon>Lachnospirales</taxon>
        <taxon>Lachnospiraceae</taxon>
        <taxon>Agathobacter</taxon>
    </lineage>
</organism>
<sequence>MEKEFLSYNQQMKRLRDKSIFCKDTHDKTLLVRAGYFNLINGYKDPFICKIDSDGKHIYLDNCDIEHFQKLKSFDDELRCILLKYITKVEEEVRALTGYKIDQCNGNGKIPWYDAKAFSDKKKLQDKMKAISSAYKELSESKLDYVGFYMNNHTSIPTWIMVKVVNFATFIDILRVSKIPVLHSLCHLYGIYDKNGYCNVKLLIGSLHWLRKVRNSCAHNERIYNLKETFSKGKYNNTGRIKETYLLQLNSLYAKSDSGKRIIDLLVYLKYYLPTREYKHLINTITHLMNDLKEAVPPIAFDNICRSMGIYDFTDVEKLKALPKDEIKYNRFDILT</sequence>
<name>A0A2G3E5J5_9FIRM</name>
<dbReference type="Pfam" id="PF07751">
    <property type="entry name" value="Abi_2"/>
    <property type="match status" value="1"/>
</dbReference>
<evidence type="ECO:0000313" key="1">
    <source>
        <dbReference type="EMBL" id="PHU38353.1"/>
    </source>
</evidence>
<dbReference type="InterPro" id="IPR011664">
    <property type="entry name" value="Abi_system_AbiD/AbiF-like"/>
</dbReference>
<reference evidence="1 2" key="1">
    <citation type="submission" date="2017-10" db="EMBL/GenBank/DDBJ databases">
        <title>Resolving the taxonomy of Roseburia spp., Eubacterium rectale and Agathobacter spp. through phylogenomic analysis.</title>
        <authorList>
            <person name="Sheridan P.O."/>
            <person name="Walker A.W."/>
            <person name="Duncan S.H."/>
            <person name="Scott K.P."/>
            <person name="Toole P.W.O."/>
            <person name="Luis P."/>
            <person name="Flint H.J."/>
        </authorList>
    </citation>
    <scope>NUCLEOTIDE SEQUENCE [LARGE SCALE GENOMIC DNA]</scope>
    <source>
        <strain evidence="1 2">JK623</strain>
    </source>
</reference>